<dbReference type="Gene3D" id="3.40.1260.10">
    <property type="entry name" value="DsrEFH-like"/>
    <property type="match status" value="1"/>
</dbReference>
<dbReference type="STRING" id="357804.Ping_3441"/>
<evidence type="ECO:0000313" key="1">
    <source>
        <dbReference type="EMBL" id="ABM05125.1"/>
    </source>
</evidence>
<evidence type="ECO:0000313" key="2">
    <source>
        <dbReference type="Proteomes" id="UP000000639"/>
    </source>
</evidence>
<gene>
    <name evidence="1" type="ordered locus">Ping_3441</name>
</gene>
<proteinExistence type="predicted"/>
<name>A1T060_PSYIN</name>
<dbReference type="eggNOG" id="COG2168">
    <property type="taxonomic scope" value="Bacteria"/>
</dbReference>
<reference evidence="1 2" key="1">
    <citation type="submission" date="2007-01" db="EMBL/GenBank/DDBJ databases">
        <title>Complete sequence of Psychromonas ingrahamii 37.</title>
        <authorList>
            <consortium name="US DOE Joint Genome Institute"/>
            <person name="Copeland A."/>
            <person name="Lucas S."/>
            <person name="Lapidus A."/>
            <person name="Barry K."/>
            <person name="Detter J.C."/>
            <person name="Glavina del Rio T."/>
            <person name="Hammon N."/>
            <person name="Israni S."/>
            <person name="Dalin E."/>
            <person name="Tice H."/>
            <person name="Pitluck S."/>
            <person name="Thompson L.S."/>
            <person name="Brettin T."/>
            <person name="Bruce D."/>
            <person name="Han C."/>
            <person name="Tapia R."/>
            <person name="Schmutz J."/>
            <person name="Larimer F."/>
            <person name="Land M."/>
            <person name="Hauser L."/>
            <person name="Kyrpides N."/>
            <person name="Ivanova N."/>
            <person name="Staley J."/>
            <person name="Richardson P."/>
        </authorList>
    </citation>
    <scope>NUCLEOTIDE SEQUENCE [LARGE SCALE GENOMIC DNA]</scope>
    <source>
        <strain evidence="1 2">37</strain>
    </source>
</reference>
<dbReference type="PANTHER" id="PTHR37526">
    <property type="entry name" value="PROTEIN TUSB"/>
    <property type="match status" value="1"/>
</dbReference>
<protein>
    <submittedName>
        <fullName evidence="1">Intracellular sulfur oxidation protein of DsrH family protein</fullName>
    </submittedName>
</protein>
<dbReference type="Pfam" id="PF04077">
    <property type="entry name" value="DsrH"/>
    <property type="match status" value="1"/>
</dbReference>
<dbReference type="RefSeq" id="WP_011771677.1">
    <property type="nucleotide sequence ID" value="NC_008709.1"/>
</dbReference>
<dbReference type="AlphaFoldDB" id="A1T060"/>
<sequence>MILHTVKTSPFQTLAINNCLNLLSEQDSLLLMEDAVIASHAQHGQFAQLTLLAQQNRLFVLQSDLDARGVTNLIGQGCDYVQFVNLVIQHKSQLAW</sequence>
<dbReference type="HOGENOM" id="CLU_166087_0_1_6"/>
<dbReference type="PANTHER" id="PTHR37526:SF1">
    <property type="entry name" value="PROTEIN TUSB"/>
    <property type="match status" value="1"/>
</dbReference>
<dbReference type="EMBL" id="CP000510">
    <property type="protein sequence ID" value="ABM05125.1"/>
    <property type="molecule type" value="Genomic_DNA"/>
</dbReference>
<dbReference type="OrthoDB" id="9795117at2"/>
<dbReference type="InterPro" id="IPR007215">
    <property type="entry name" value="Sulphur_relay_TusB/DsrH"/>
</dbReference>
<dbReference type="NCBIfam" id="TIGR03011">
    <property type="entry name" value="sulf_tusB_dsrH"/>
    <property type="match status" value="1"/>
</dbReference>
<dbReference type="GO" id="GO:1990228">
    <property type="term" value="C:sulfurtransferase complex"/>
    <property type="evidence" value="ECO:0007669"/>
    <property type="project" value="TreeGrafter"/>
</dbReference>
<dbReference type="GO" id="GO:0002143">
    <property type="term" value="P:tRNA wobble position uridine thiolation"/>
    <property type="evidence" value="ECO:0007669"/>
    <property type="project" value="InterPro"/>
</dbReference>
<dbReference type="Proteomes" id="UP000000639">
    <property type="component" value="Chromosome"/>
</dbReference>
<dbReference type="KEGG" id="pin:Ping_3441"/>
<accession>A1T060</accession>
<dbReference type="SUPFAM" id="SSF75169">
    <property type="entry name" value="DsrEFH-like"/>
    <property type="match status" value="1"/>
</dbReference>
<dbReference type="InterPro" id="IPR027396">
    <property type="entry name" value="DsrEFH-like"/>
</dbReference>
<keyword evidence="2" id="KW-1185">Reference proteome</keyword>
<organism evidence="1 2">
    <name type="scientific">Psychromonas ingrahamii (strain DSM 17664 / CCUG 51855 / 37)</name>
    <dbReference type="NCBI Taxonomy" id="357804"/>
    <lineage>
        <taxon>Bacteria</taxon>
        <taxon>Pseudomonadati</taxon>
        <taxon>Pseudomonadota</taxon>
        <taxon>Gammaproteobacteria</taxon>
        <taxon>Alteromonadales</taxon>
        <taxon>Psychromonadaceae</taxon>
        <taxon>Psychromonas</taxon>
    </lineage>
</organism>